<protein>
    <submittedName>
        <fullName evidence="2">Uncharacterized protein</fullName>
    </submittedName>
</protein>
<feature type="region of interest" description="Disordered" evidence="1">
    <location>
        <begin position="349"/>
        <end position="384"/>
    </location>
</feature>
<feature type="compositionally biased region" description="Low complexity" evidence="1">
    <location>
        <begin position="285"/>
        <end position="296"/>
    </location>
</feature>
<sequence>MDHDSLTQVGVDAERMRMTAFSFGKPVSPTGINHSAPPRHSRSHSRNSSVSVPISLPTPVSTSMNDSPPHSPTRSSISGAKRNSHHRRRSSVSTRRESADLMGVSLPSIPLSSSEDNINLGDKDSIRRRALMALEGRDAGGSFSVEIPELDAPKRSFDFPSKPSFPPGMGAGFSAGLMGSKRDSVAKYMASSPSAELATLVEEEEEEEDEIKAVTSPVQESPVAPPATITVMSPSPAPARPRPATLNLRPLSLTLSSPVQVPDGELPTPSLTPSPRPGLKSLTLASSQSANSGFSSNMANKRQSLILTSFPAPSFGRRPSLNLMTENTVAPPQPNRRSSIGYVSEGQTMSVCGLPTPEMTPTSSSIDRRRSTSVSSSNSMDLNQLGMQRGRPLSMTEQHFLFQAHETLVQRITDLERALSRQSRSSRPVSCASDTSSSTPSEPSDEMLQLIADLKAERDELKRDVDGWRTRVADLQRQVDLHAKRVEAERRDAWVARQRVGLLEIEKASLQKTVAEKTALADDAQARYDAADRDLQNSQREFARLNAEVERMRGVEDEVALLRAELLQERRKREDMERELEHAGLLDTPRPYNATVRPAPIARAGIHAKGRGLGFRSIDSESSFTDVESVDDNHYPELKAVEEVDEDTDMTDDDEDDELARYEEEEDGDDDFQFTTSSSYESMMEYARSATPRLSTDSADSEDSAPSLVISRSASPLPSPLPSPSEPTHARHNSLSKAWSFPSGPAPVPAVQRPREEIDRFFGCLEDVDNSPPIDSKLHSVESNKSLFAQALADYDDDLPPFLLPSDVGEIVVSPEMVSPSRTLDMVIEEEEEEEEEEAQEDDDSYDEFVGEVDEGGIRFTFKPPPSYFVDSDADTSTPDLSNTSMSTPESVSKTGYVFEPIDEDEDDCSFTFPQLKAQRSSASPSGIPRLRSPSPSSNPSTSTPPKIVSPLPLRIVTSPASFSTPPPRRAATAPTFIPQPRVPSASSSKVASFIPQPQRSSTIPRPSAIPVMTPPASSRLPYNPRFSSMCVSNSPMRSAVYSRRTF</sequence>
<feature type="compositionally biased region" description="Low complexity" evidence="1">
    <location>
        <begin position="924"/>
        <end position="946"/>
    </location>
</feature>
<feature type="region of interest" description="Disordered" evidence="1">
    <location>
        <begin position="828"/>
        <end position="847"/>
    </location>
</feature>
<dbReference type="AlphaFoldDB" id="A0A5C3PAC3"/>
<dbReference type="STRING" id="1314778.A0A5C3PAC3"/>
<dbReference type="InParanoid" id="A0A5C3PAC3"/>
<evidence type="ECO:0000256" key="1">
    <source>
        <dbReference type="SAM" id="MobiDB-lite"/>
    </source>
</evidence>
<dbReference type="Proteomes" id="UP000308197">
    <property type="component" value="Unassembled WGS sequence"/>
</dbReference>
<feature type="compositionally biased region" description="Low complexity" evidence="1">
    <location>
        <begin position="433"/>
        <end position="442"/>
    </location>
</feature>
<keyword evidence="3" id="KW-1185">Reference proteome</keyword>
<feature type="region of interest" description="Disordered" evidence="1">
    <location>
        <begin position="622"/>
        <end position="750"/>
    </location>
</feature>
<evidence type="ECO:0000313" key="3">
    <source>
        <dbReference type="Proteomes" id="UP000308197"/>
    </source>
</evidence>
<gene>
    <name evidence="2" type="ORF">K466DRAFT_493888</name>
</gene>
<feature type="region of interest" description="Disordered" evidence="1">
    <location>
        <begin position="857"/>
        <end position="1019"/>
    </location>
</feature>
<organism evidence="2 3">
    <name type="scientific">Polyporus arcularius HHB13444</name>
    <dbReference type="NCBI Taxonomy" id="1314778"/>
    <lineage>
        <taxon>Eukaryota</taxon>
        <taxon>Fungi</taxon>
        <taxon>Dikarya</taxon>
        <taxon>Basidiomycota</taxon>
        <taxon>Agaricomycotina</taxon>
        <taxon>Agaricomycetes</taxon>
        <taxon>Polyporales</taxon>
        <taxon>Polyporaceae</taxon>
        <taxon>Polyporus</taxon>
    </lineage>
</organism>
<feature type="region of interest" description="Disordered" evidence="1">
    <location>
        <begin position="212"/>
        <end position="296"/>
    </location>
</feature>
<feature type="compositionally biased region" description="Polar residues" evidence="1">
    <location>
        <begin position="58"/>
        <end position="78"/>
    </location>
</feature>
<accession>A0A5C3PAC3</accession>
<feature type="region of interest" description="Disordered" evidence="1">
    <location>
        <begin position="419"/>
        <end position="446"/>
    </location>
</feature>
<feature type="compositionally biased region" description="Basic and acidic residues" evidence="1">
    <location>
        <begin position="631"/>
        <end position="642"/>
    </location>
</feature>
<name>A0A5C3PAC3_9APHY</name>
<reference evidence="2 3" key="1">
    <citation type="journal article" date="2019" name="Nat. Ecol. Evol.">
        <title>Megaphylogeny resolves global patterns of mushroom evolution.</title>
        <authorList>
            <person name="Varga T."/>
            <person name="Krizsan K."/>
            <person name="Foldi C."/>
            <person name="Dima B."/>
            <person name="Sanchez-Garcia M."/>
            <person name="Sanchez-Ramirez S."/>
            <person name="Szollosi G.J."/>
            <person name="Szarkandi J.G."/>
            <person name="Papp V."/>
            <person name="Albert L."/>
            <person name="Andreopoulos W."/>
            <person name="Angelini C."/>
            <person name="Antonin V."/>
            <person name="Barry K.W."/>
            <person name="Bougher N.L."/>
            <person name="Buchanan P."/>
            <person name="Buyck B."/>
            <person name="Bense V."/>
            <person name="Catcheside P."/>
            <person name="Chovatia M."/>
            <person name="Cooper J."/>
            <person name="Damon W."/>
            <person name="Desjardin D."/>
            <person name="Finy P."/>
            <person name="Geml J."/>
            <person name="Haridas S."/>
            <person name="Hughes K."/>
            <person name="Justo A."/>
            <person name="Karasinski D."/>
            <person name="Kautmanova I."/>
            <person name="Kiss B."/>
            <person name="Kocsube S."/>
            <person name="Kotiranta H."/>
            <person name="LaButti K.M."/>
            <person name="Lechner B.E."/>
            <person name="Liimatainen K."/>
            <person name="Lipzen A."/>
            <person name="Lukacs Z."/>
            <person name="Mihaltcheva S."/>
            <person name="Morgado L.N."/>
            <person name="Niskanen T."/>
            <person name="Noordeloos M.E."/>
            <person name="Ohm R.A."/>
            <person name="Ortiz-Santana B."/>
            <person name="Ovrebo C."/>
            <person name="Racz N."/>
            <person name="Riley R."/>
            <person name="Savchenko A."/>
            <person name="Shiryaev A."/>
            <person name="Soop K."/>
            <person name="Spirin V."/>
            <person name="Szebenyi C."/>
            <person name="Tomsovsky M."/>
            <person name="Tulloss R.E."/>
            <person name="Uehling J."/>
            <person name="Grigoriev I.V."/>
            <person name="Vagvolgyi C."/>
            <person name="Papp T."/>
            <person name="Martin F.M."/>
            <person name="Miettinen O."/>
            <person name="Hibbett D.S."/>
            <person name="Nagy L.G."/>
        </authorList>
    </citation>
    <scope>NUCLEOTIDE SEQUENCE [LARGE SCALE GENOMIC DNA]</scope>
    <source>
        <strain evidence="2 3">HHB13444</strain>
    </source>
</reference>
<feature type="compositionally biased region" description="Polar residues" evidence="1">
    <location>
        <begin position="985"/>
        <end position="1005"/>
    </location>
</feature>
<proteinExistence type="predicted"/>
<evidence type="ECO:0000313" key="2">
    <source>
        <dbReference type="EMBL" id="TFK85897.1"/>
    </source>
</evidence>
<dbReference type="EMBL" id="ML211227">
    <property type="protein sequence ID" value="TFK85897.1"/>
    <property type="molecule type" value="Genomic_DNA"/>
</dbReference>
<feature type="region of interest" description="Disordered" evidence="1">
    <location>
        <begin position="22"/>
        <end position="120"/>
    </location>
</feature>
<feature type="compositionally biased region" description="Acidic residues" evidence="1">
    <location>
        <begin position="643"/>
        <end position="672"/>
    </location>
</feature>
<feature type="compositionally biased region" description="Low complexity" evidence="1">
    <location>
        <begin position="242"/>
        <end position="251"/>
    </location>
</feature>
<feature type="compositionally biased region" description="Polar residues" evidence="1">
    <location>
        <begin position="875"/>
        <end position="894"/>
    </location>
</feature>